<name>A0ABX7T9A7_9SPHN</name>
<proteinExistence type="predicted"/>
<evidence type="ECO:0000313" key="2">
    <source>
        <dbReference type="Proteomes" id="UP000663923"/>
    </source>
</evidence>
<gene>
    <name evidence="1" type="ORF">J4G78_04885</name>
</gene>
<dbReference type="RefSeq" id="WP_207988990.1">
    <property type="nucleotide sequence ID" value="NZ_CP071794.1"/>
</dbReference>
<dbReference type="EMBL" id="CP071794">
    <property type="protein sequence ID" value="QTD56910.1"/>
    <property type="molecule type" value="Genomic_DNA"/>
</dbReference>
<accession>A0ABX7T9A7</accession>
<sequence>MADTNDEIDPIKVRTGLFSLITARLEDAHEIVVRGQAAKISDRDIGNLIIDLRSMLDEVNIQIDATDLLRDP</sequence>
<reference evidence="1 2" key="1">
    <citation type="submission" date="2021-03" db="EMBL/GenBank/DDBJ databases">
        <title>Complete genome of Parasphingorhabdus_sp.JHSY0214.</title>
        <authorList>
            <person name="Yoo J.H."/>
            <person name="Bae J.W."/>
        </authorList>
    </citation>
    <scope>NUCLEOTIDE SEQUENCE [LARGE SCALE GENOMIC DNA]</scope>
    <source>
        <strain evidence="1 2">JHSY0214</strain>
    </source>
</reference>
<dbReference type="Proteomes" id="UP000663923">
    <property type="component" value="Chromosome"/>
</dbReference>
<protein>
    <submittedName>
        <fullName evidence="1">Uncharacterized protein</fullName>
    </submittedName>
</protein>
<evidence type="ECO:0000313" key="1">
    <source>
        <dbReference type="EMBL" id="QTD56910.1"/>
    </source>
</evidence>
<organism evidence="1 2">
    <name type="scientific">Parasphingorhabdus cellanae</name>
    <dbReference type="NCBI Taxonomy" id="2806553"/>
    <lineage>
        <taxon>Bacteria</taxon>
        <taxon>Pseudomonadati</taxon>
        <taxon>Pseudomonadota</taxon>
        <taxon>Alphaproteobacteria</taxon>
        <taxon>Sphingomonadales</taxon>
        <taxon>Sphingomonadaceae</taxon>
        <taxon>Parasphingorhabdus</taxon>
    </lineage>
</organism>
<keyword evidence="2" id="KW-1185">Reference proteome</keyword>